<gene>
    <name evidence="2" type="ORF">CCMP2556_LOCUS39507</name>
</gene>
<name>A0ABP0PXW0_9DINO</name>
<keyword evidence="1" id="KW-0732">Signal</keyword>
<reference evidence="2 3" key="1">
    <citation type="submission" date="2024-02" db="EMBL/GenBank/DDBJ databases">
        <authorList>
            <person name="Chen Y."/>
            <person name="Shah S."/>
            <person name="Dougan E. K."/>
            <person name="Thang M."/>
            <person name="Chan C."/>
        </authorList>
    </citation>
    <scope>NUCLEOTIDE SEQUENCE [LARGE SCALE GENOMIC DNA]</scope>
</reference>
<accession>A0ABP0PXW0</accession>
<organism evidence="2 3">
    <name type="scientific">Durusdinium trenchii</name>
    <dbReference type="NCBI Taxonomy" id="1381693"/>
    <lineage>
        <taxon>Eukaryota</taxon>
        <taxon>Sar</taxon>
        <taxon>Alveolata</taxon>
        <taxon>Dinophyceae</taxon>
        <taxon>Suessiales</taxon>
        <taxon>Symbiodiniaceae</taxon>
        <taxon>Durusdinium</taxon>
    </lineage>
</organism>
<evidence type="ECO:0000313" key="2">
    <source>
        <dbReference type="EMBL" id="CAK9080448.1"/>
    </source>
</evidence>
<protein>
    <submittedName>
        <fullName evidence="2">Uncharacterized protein</fullName>
    </submittedName>
</protein>
<feature type="signal peptide" evidence="1">
    <location>
        <begin position="1"/>
        <end position="15"/>
    </location>
</feature>
<keyword evidence="3" id="KW-1185">Reference proteome</keyword>
<proteinExistence type="predicted"/>
<dbReference type="Proteomes" id="UP001642484">
    <property type="component" value="Unassembled WGS sequence"/>
</dbReference>
<evidence type="ECO:0000256" key="1">
    <source>
        <dbReference type="SAM" id="SignalP"/>
    </source>
</evidence>
<dbReference type="EMBL" id="CAXAMN010023740">
    <property type="protein sequence ID" value="CAK9080448.1"/>
    <property type="molecule type" value="Genomic_DNA"/>
</dbReference>
<sequence length="171" mass="18679">MAFCSMLMLLTAASSTRIVDHLDMEITEMVQTNSSEEPPKYGEKCGCRSTIYYKQPEGCCEKGLVCELETGTCKLALNSPCAPKKKGLKSLFSRKQKCAGQNTYVGRGLTCKWIPDIQDSICCIKSGFKPVHPNAGCCKGTDMTVTRLNAKNDWNLLDSGGDPKLITFTCG</sequence>
<evidence type="ECO:0000313" key="3">
    <source>
        <dbReference type="Proteomes" id="UP001642484"/>
    </source>
</evidence>
<feature type="chain" id="PRO_5046374072" evidence="1">
    <location>
        <begin position="16"/>
        <end position="171"/>
    </location>
</feature>
<comment type="caution">
    <text evidence="2">The sequence shown here is derived from an EMBL/GenBank/DDBJ whole genome shotgun (WGS) entry which is preliminary data.</text>
</comment>